<evidence type="ECO:0000313" key="3">
    <source>
        <dbReference type="Proteomes" id="UP001611548"/>
    </source>
</evidence>
<name>A0ABW7ULK1_9ACTN</name>
<organism evidence="2 3">
    <name type="scientific">Streptomyces pathocidini</name>
    <dbReference type="NCBI Taxonomy" id="1650571"/>
    <lineage>
        <taxon>Bacteria</taxon>
        <taxon>Bacillati</taxon>
        <taxon>Actinomycetota</taxon>
        <taxon>Actinomycetes</taxon>
        <taxon>Kitasatosporales</taxon>
        <taxon>Streptomycetaceae</taxon>
        <taxon>Streptomyces</taxon>
    </lineage>
</organism>
<evidence type="ECO:0000256" key="1">
    <source>
        <dbReference type="SAM" id="MobiDB-lite"/>
    </source>
</evidence>
<protein>
    <submittedName>
        <fullName evidence="2">Uncharacterized protein</fullName>
    </submittedName>
</protein>
<dbReference type="RefSeq" id="WP_055470556.1">
    <property type="nucleotide sequence ID" value="NZ_JBIRWE010000002.1"/>
</dbReference>
<dbReference type="Proteomes" id="UP001611548">
    <property type="component" value="Unassembled WGS sequence"/>
</dbReference>
<keyword evidence="3" id="KW-1185">Reference proteome</keyword>
<sequence>MSTPLAPGFTGRPGQASDRAGFPAQRPGHLPRTPDRDTNQPQRRLRAAFGLLGPRRNPHVLDSRRLAQLSLPVGDDGLIIGVDASNQTAVLGLCRPTRLDVVLVGGTWIAQVIALRAAATGARVAVETARPQAWTPMAQAAGGGQQCVTVHQVGRMAPQGPSAASPVLIVRDLGARPPRSRITAAPWQSVLTLVPYLGPTAPRLLAGADVVAVQRVSPQESEVLGKVMGLGAQDVASLPTLSDNVALWCTRKHRQYVMTQATEAENGLLGPARRMD</sequence>
<dbReference type="EMBL" id="JBIRWE010000002">
    <property type="protein sequence ID" value="MFI1963532.1"/>
    <property type="molecule type" value="Genomic_DNA"/>
</dbReference>
<comment type="caution">
    <text evidence="2">The sequence shown here is derived from an EMBL/GenBank/DDBJ whole genome shotgun (WGS) entry which is preliminary data.</text>
</comment>
<evidence type="ECO:0000313" key="2">
    <source>
        <dbReference type="EMBL" id="MFI1963532.1"/>
    </source>
</evidence>
<gene>
    <name evidence="2" type="ORF">ACH429_05225</name>
</gene>
<accession>A0ABW7ULK1</accession>
<feature type="region of interest" description="Disordered" evidence="1">
    <location>
        <begin position="1"/>
        <end position="41"/>
    </location>
</feature>
<reference evidence="2 3" key="1">
    <citation type="submission" date="2024-10" db="EMBL/GenBank/DDBJ databases">
        <title>The Natural Products Discovery Center: Release of the First 8490 Sequenced Strains for Exploring Actinobacteria Biosynthetic Diversity.</title>
        <authorList>
            <person name="Kalkreuter E."/>
            <person name="Kautsar S.A."/>
            <person name="Yang D."/>
            <person name="Bader C.D."/>
            <person name="Teijaro C.N."/>
            <person name="Fluegel L."/>
            <person name="Davis C.M."/>
            <person name="Simpson J.R."/>
            <person name="Lauterbach L."/>
            <person name="Steele A.D."/>
            <person name="Gui C."/>
            <person name="Meng S."/>
            <person name="Li G."/>
            <person name="Viehrig K."/>
            <person name="Ye F."/>
            <person name="Su P."/>
            <person name="Kiefer A.F."/>
            <person name="Nichols A."/>
            <person name="Cepeda A.J."/>
            <person name="Yan W."/>
            <person name="Fan B."/>
            <person name="Jiang Y."/>
            <person name="Adhikari A."/>
            <person name="Zheng C.-J."/>
            <person name="Schuster L."/>
            <person name="Cowan T.M."/>
            <person name="Smanski M.J."/>
            <person name="Chevrette M.G."/>
            <person name="De Carvalho L.P.S."/>
            <person name="Shen B."/>
        </authorList>
    </citation>
    <scope>NUCLEOTIDE SEQUENCE [LARGE SCALE GENOMIC DNA]</scope>
    <source>
        <strain evidence="2 3">NPDC020327</strain>
    </source>
</reference>
<proteinExistence type="predicted"/>